<dbReference type="PANTHER" id="PTHR15615">
    <property type="match status" value="1"/>
</dbReference>
<organism evidence="2 3">
    <name type="scientific">Exidia glandulosa HHB12029</name>
    <dbReference type="NCBI Taxonomy" id="1314781"/>
    <lineage>
        <taxon>Eukaryota</taxon>
        <taxon>Fungi</taxon>
        <taxon>Dikarya</taxon>
        <taxon>Basidiomycota</taxon>
        <taxon>Agaricomycotina</taxon>
        <taxon>Agaricomycetes</taxon>
        <taxon>Auriculariales</taxon>
        <taxon>Exidiaceae</taxon>
        <taxon>Exidia</taxon>
    </lineage>
</organism>
<gene>
    <name evidence="2" type="ORF">EXIGLDRAFT_584615</name>
</gene>
<dbReference type="PANTHER" id="PTHR15615:SF108">
    <property type="entry name" value="PROTEIN CNPPD1"/>
    <property type="match status" value="1"/>
</dbReference>
<feature type="non-terminal residue" evidence="2">
    <location>
        <position position="149"/>
    </location>
</feature>
<feature type="domain" description="Cyclin N-terminal" evidence="1">
    <location>
        <begin position="51"/>
        <end position="135"/>
    </location>
</feature>
<dbReference type="Pfam" id="PF00134">
    <property type="entry name" value="Cyclin_N"/>
    <property type="match status" value="1"/>
</dbReference>
<dbReference type="GO" id="GO:0000307">
    <property type="term" value="C:cyclin-dependent protein kinase holoenzyme complex"/>
    <property type="evidence" value="ECO:0007669"/>
    <property type="project" value="TreeGrafter"/>
</dbReference>
<dbReference type="GO" id="GO:0016538">
    <property type="term" value="F:cyclin-dependent protein serine/threonine kinase regulator activity"/>
    <property type="evidence" value="ECO:0007669"/>
    <property type="project" value="TreeGrafter"/>
</dbReference>
<dbReference type="GO" id="GO:0005634">
    <property type="term" value="C:nucleus"/>
    <property type="evidence" value="ECO:0007669"/>
    <property type="project" value="TreeGrafter"/>
</dbReference>
<evidence type="ECO:0000313" key="3">
    <source>
        <dbReference type="Proteomes" id="UP000077266"/>
    </source>
</evidence>
<reference evidence="2 3" key="1">
    <citation type="journal article" date="2016" name="Mol. Biol. Evol.">
        <title>Comparative Genomics of Early-Diverging Mushroom-Forming Fungi Provides Insights into the Origins of Lignocellulose Decay Capabilities.</title>
        <authorList>
            <person name="Nagy L.G."/>
            <person name="Riley R."/>
            <person name="Tritt A."/>
            <person name="Adam C."/>
            <person name="Daum C."/>
            <person name="Floudas D."/>
            <person name="Sun H."/>
            <person name="Yadav J.S."/>
            <person name="Pangilinan J."/>
            <person name="Larsson K.H."/>
            <person name="Matsuura K."/>
            <person name="Barry K."/>
            <person name="Labutti K."/>
            <person name="Kuo R."/>
            <person name="Ohm R.A."/>
            <person name="Bhattacharya S.S."/>
            <person name="Shirouzu T."/>
            <person name="Yoshinaga Y."/>
            <person name="Martin F.M."/>
            <person name="Grigoriev I.V."/>
            <person name="Hibbett D.S."/>
        </authorList>
    </citation>
    <scope>NUCLEOTIDE SEQUENCE [LARGE SCALE GENOMIC DNA]</scope>
    <source>
        <strain evidence="2 3">HHB12029</strain>
    </source>
</reference>
<proteinExistence type="predicted"/>
<feature type="non-terminal residue" evidence="2">
    <location>
        <position position="1"/>
    </location>
</feature>
<protein>
    <recommendedName>
        <fullName evidence="1">Cyclin N-terminal domain-containing protein</fullName>
    </recommendedName>
</protein>
<dbReference type="OrthoDB" id="244495at2759"/>
<name>A0A166BJI1_EXIGL</name>
<dbReference type="InterPro" id="IPR013922">
    <property type="entry name" value="Cyclin_PHO80-like"/>
</dbReference>
<keyword evidence="3" id="KW-1185">Reference proteome</keyword>
<dbReference type="InterPro" id="IPR036915">
    <property type="entry name" value="Cyclin-like_sf"/>
</dbReference>
<dbReference type="STRING" id="1314781.A0A166BJI1"/>
<dbReference type="InParanoid" id="A0A166BJI1"/>
<accession>A0A166BJI1</accession>
<dbReference type="SUPFAM" id="SSF47954">
    <property type="entry name" value="Cyclin-like"/>
    <property type="match status" value="1"/>
</dbReference>
<dbReference type="EMBL" id="KV425892">
    <property type="protein sequence ID" value="KZW01660.1"/>
    <property type="molecule type" value="Genomic_DNA"/>
</dbReference>
<sequence>PFYGREDTAKLCAWLISHLFSCLPSPTAEDTSPPVPPLANFVAYAIYRADLDACATFAALRLLIRLKRRFPALRAVQAYAGQRLFIAAFIIASKVLYDCVYSNKNWCLIGQEICSLKEINQMERDMCAQLDWELNFHPSELIGFEDRLR</sequence>
<dbReference type="Proteomes" id="UP000077266">
    <property type="component" value="Unassembled WGS sequence"/>
</dbReference>
<dbReference type="InterPro" id="IPR006671">
    <property type="entry name" value="Cyclin_N"/>
</dbReference>
<dbReference type="GO" id="GO:0019901">
    <property type="term" value="F:protein kinase binding"/>
    <property type="evidence" value="ECO:0007669"/>
    <property type="project" value="InterPro"/>
</dbReference>
<dbReference type="CDD" id="cd20557">
    <property type="entry name" value="CYCLIN_ScPCL1-like"/>
    <property type="match status" value="1"/>
</dbReference>
<dbReference type="AlphaFoldDB" id="A0A166BJI1"/>
<evidence type="ECO:0000259" key="1">
    <source>
        <dbReference type="Pfam" id="PF00134"/>
    </source>
</evidence>
<dbReference type="Gene3D" id="1.10.472.10">
    <property type="entry name" value="Cyclin-like"/>
    <property type="match status" value="1"/>
</dbReference>
<evidence type="ECO:0000313" key="2">
    <source>
        <dbReference type="EMBL" id="KZW01660.1"/>
    </source>
</evidence>